<dbReference type="PANTHER" id="PTHR45959:SF8">
    <property type="entry name" value="PROTEIN, PUTATIVE-RELATED"/>
    <property type="match status" value="1"/>
</dbReference>
<evidence type="ECO:0000259" key="7">
    <source>
        <dbReference type="PROSITE" id="PS50888"/>
    </source>
</evidence>
<dbReference type="PANTHER" id="PTHR45959">
    <property type="entry name" value="BHLH TRANSCRIPTION FACTOR"/>
    <property type="match status" value="1"/>
</dbReference>
<dbReference type="Proteomes" id="UP001157006">
    <property type="component" value="Chromosome 2"/>
</dbReference>
<keyword evidence="4" id="KW-0539">Nucleus</keyword>
<name>A0AAV0ZUN7_VICFA</name>
<organism evidence="8 9">
    <name type="scientific">Vicia faba</name>
    <name type="common">Broad bean</name>
    <name type="synonym">Faba vulgaris</name>
    <dbReference type="NCBI Taxonomy" id="3906"/>
    <lineage>
        <taxon>Eukaryota</taxon>
        <taxon>Viridiplantae</taxon>
        <taxon>Streptophyta</taxon>
        <taxon>Embryophyta</taxon>
        <taxon>Tracheophyta</taxon>
        <taxon>Spermatophyta</taxon>
        <taxon>Magnoliopsida</taxon>
        <taxon>eudicotyledons</taxon>
        <taxon>Gunneridae</taxon>
        <taxon>Pentapetalae</taxon>
        <taxon>rosids</taxon>
        <taxon>fabids</taxon>
        <taxon>Fabales</taxon>
        <taxon>Fabaceae</taxon>
        <taxon>Papilionoideae</taxon>
        <taxon>50 kb inversion clade</taxon>
        <taxon>NPAAA clade</taxon>
        <taxon>Hologalegina</taxon>
        <taxon>IRL clade</taxon>
        <taxon>Fabeae</taxon>
        <taxon>Vicia</taxon>
    </lineage>
</organism>
<proteinExistence type="predicted"/>
<keyword evidence="9" id="KW-1185">Reference proteome</keyword>
<dbReference type="AlphaFoldDB" id="A0AAV0ZUN7"/>
<evidence type="ECO:0000256" key="3">
    <source>
        <dbReference type="ARBA" id="ARBA00023163"/>
    </source>
</evidence>
<evidence type="ECO:0000256" key="4">
    <source>
        <dbReference type="ARBA" id="ARBA00023242"/>
    </source>
</evidence>
<dbReference type="InterPro" id="IPR052610">
    <property type="entry name" value="bHLH_transcription_regulator"/>
</dbReference>
<dbReference type="InterPro" id="IPR054502">
    <property type="entry name" value="bHLH-TF_ACT-like_plant"/>
</dbReference>
<comment type="subcellular location">
    <subcellularLocation>
        <location evidence="1">Nucleus</location>
    </subcellularLocation>
</comment>
<dbReference type="GO" id="GO:0005634">
    <property type="term" value="C:nucleus"/>
    <property type="evidence" value="ECO:0007669"/>
    <property type="project" value="UniProtKB-SubCell"/>
</dbReference>
<gene>
    <name evidence="8" type="ORF">VFH_II268560</name>
</gene>
<feature type="domain" description="BHLH" evidence="7">
    <location>
        <begin position="32"/>
        <end position="81"/>
    </location>
</feature>
<dbReference type="GO" id="GO:0046983">
    <property type="term" value="F:protein dimerization activity"/>
    <property type="evidence" value="ECO:0007669"/>
    <property type="project" value="InterPro"/>
</dbReference>
<protein>
    <recommendedName>
        <fullName evidence="7">BHLH domain-containing protein</fullName>
    </recommendedName>
</protein>
<evidence type="ECO:0000256" key="6">
    <source>
        <dbReference type="SAM" id="MobiDB-lite"/>
    </source>
</evidence>
<dbReference type="PROSITE" id="PS50888">
    <property type="entry name" value="BHLH"/>
    <property type="match status" value="1"/>
</dbReference>
<accession>A0AAV0ZUN7</accession>
<dbReference type="Gene3D" id="4.10.280.10">
    <property type="entry name" value="Helix-loop-helix DNA-binding domain"/>
    <property type="match status" value="1"/>
</dbReference>
<dbReference type="InterPro" id="IPR036638">
    <property type="entry name" value="HLH_DNA-bd_sf"/>
</dbReference>
<dbReference type="EMBL" id="OX451737">
    <property type="protein sequence ID" value="CAI8601356.1"/>
    <property type="molecule type" value="Genomic_DNA"/>
</dbReference>
<evidence type="ECO:0000313" key="8">
    <source>
        <dbReference type="EMBL" id="CAI8601356.1"/>
    </source>
</evidence>
<feature type="coiled-coil region" evidence="5">
    <location>
        <begin position="71"/>
        <end position="98"/>
    </location>
</feature>
<keyword evidence="3" id="KW-0804">Transcription</keyword>
<keyword evidence="2" id="KW-0805">Transcription regulation</keyword>
<feature type="compositionally biased region" description="Acidic residues" evidence="6">
    <location>
        <begin position="22"/>
        <end position="36"/>
    </location>
</feature>
<dbReference type="SMART" id="SM00353">
    <property type="entry name" value="HLH"/>
    <property type="match status" value="1"/>
</dbReference>
<evidence type="ECO:0000313" key="9">
    <source>
        <dbReference type="Proteomes" id="UP001157006"/>
    </source>
</evidence>
<feature type="region of interest" description="Disordered" evidence="6">
    <location>
        <begin position="22"/>
        <end position="42"/>
    </location>
</feature>
<evidence type="ECO:0000256" key="1">
    <source>
        <dbReference type="ARBA" id="ARBA00004123"/>
    </source>
</evidence>
<dbReference type="InterPro" id="IPR011598">
    <property type="entry name" value="bHLH_dom"/>
</dbReference>
<evidence type="ECO:0000256" key="2">
    <source>
        <dbReference type="ARBA" id="ARBA00023015"/>
    </source>
</evidence>
<dbReference type="Pfam" id="PF22754">
    <property type="entry name" value="bHLH-TF_ACT-like_plant"/>
    <property type="match status" value="1"/>
</dbReference>
<dbReference type="GO" id="GO:0080090">
    <property type="term" value="P:regulation of primary metabolic process"/>
    <property type="evidence" value="ECO:0007669"/>
    <property type="project" value="UniProtKB-ARBA"/>
</dbReference>
<reference evidence="8 9" key="1">
    <citation type="submission" date="2023-01" db="EMBL/GenBank/DDBJ databases">
        <authorList>
            <person name="Kreplak J."/>
        </authorList>
    </citation>
    <scope>NUCLEOTIDE SEQUENCE [LARGE SCALE GENOMIC DNA]</scope>
</reference>
<sequence length="191" mass="21650">MEESGENWPCDSDLEICDDDFFEDGESESFDDEIGDSTDRNGRYERDLREKMLTLSAIIPGLKKMDDTSILEKARQYVKQLQERVKELEKDVGSNNNYSDNCGSSNNILPDVEAVVLQKQVLITIHCEKQKSVMLKILTQLENLHLSVVSSSVLQFGKSTLDVTIVAQMGDGYNIRVDELVKTLRRVILTQ</sequence>
<evidence type="ECO:0000256" key="5">
    <source>
        <dbReference type="SAM" id="Coils"/>
    </source>
</evidence>
<dbReference type="SUPFAM" id="SSF47459">
    <property type="entry name" value="HLH, helix-loop-helix DNA-binding domain"/>
    <property type="match status" value="1"/>
</dbReference>
<keyword evidence="5" id="KW-0175">Coiled coil</keyword>